<dbReference type="InterPro" id="IPR003018">
    <property type="entry name" value="GAF"/>
</dbReference>
<dbReference type="SUPFAM" id="SSF55781">
    <property type="entry name" value="GAF domain-like"/>
    <property type="match status" value="1"/>
</dbReference>
<dbReference type="RefSeq" id="WP_285609339.1">
    <property type="nucleotide sequence ID" value="NZ_BSDC01000003.1"/>
</dbReference>
<proteinExistence type="predicted"/>
<gene>
    <name evidence="2" type="ORF">GETHED_22310</name>
</gene>
<accession>A0ABQ5PZH9</accession>
<comment type="caution">
    <text evidence="2">The sequence shown here is derived from an EMBL/GenBank/DDBJ whole genome shotgun (WGS) entry which is preliminary data.</text>
</comment>
<dbReference type="InterPro" id="IPR029787">
    <property type="entry name" value="Nucleotide_cyclase"/>
</dbReference>
<dbReference type="Pfam" id="PF01590">
    <property type="entry name" value="GAF"/>
    <property type="match status" value="1"/>
</dbReference>
<dbReference type="SMART" id="SM00065">
    <property type="entry name" value="GAF"/>
    <property type="match status" value="1"/>
</dbReference>
<sequence>MSPGKAVKRRSAKGNHLAALADLLNASRTDPARLFEHGLALLVDRLSVDRALLTRVTGLGYEVFWWAVADDASMDDVFAAPEKGFCPWVMAHPDRPLTIRDAALEPRWRKSAGHLQLGIRAYSGVALKEGENVIGTLCVQHRAPKAFDRSETELIRAMGHLMARTLESESMKQELHGALDALELSGAIVEDSALQSARSGLPNRRYLDIWLRASLFMARRRKEPIALALWSQPLVTGTRGRLAAAASRLRGEDLLIELSADQYLLIMPHTSEEGAEVLITRLRGTLGEHPTGATLWFPGEDDMTLKSALTRAAKAFTEANRQGAALIWNSRRG</sequence>
<dbReference type="SUPFAM" id="SSF55073">
    <property type="entry name" value="Nucleotide cyclase"/>
    <property type="match status" value="1"/>
</dbReference>
<keyword evidence="3" id="KW-1185">Reference proteome</keyword>
<dbReference type="InterPro" id="IPR029016">
    <property type="entry name" value="GAF-like_dom_sf"/>
</dbReference>
<protein>
    <recommendedName>
        <fullName evidence="1">GAF domain-containing protein</fullName>
    </recommendedName>
</protein>
<dbReference type="EMBL" id="BSDC01000003">
    <property type="protein sequence ID" value="GLH67867.1"/>
    <property type="molecule type" value="Genomic_DNA"/>
</dbReference>
<dbReference type="Gene3D" id="3.30.450.40">
    <property type="match status" value="1"/>
</dbReference>
<name>A0ABQ5PZH9_9BACT</name>
<feature type="domain" description="GAF" evidence="1">
    <location>
        <begin position="30"/>
        <end position="176"/>
    </location>
</feature>
<reference evidence="2" key="1">
    <citation type="journal article" date="2023" name="Antonie Van Leeuwenhoek">
        <title>Mesoterricola silvestris gen. nov., sp. nov., Mesoterricola sediminis sp. nov., Geothrix oryzae sp. nov., Geothrix edaphica sp. nov., Geothrix rubra sp. nov., and Geothrix limicola sp. nov., six novel members of Acidobacteriota isolated from soils.</title>
        <authorList>
            <person name="Itoh H."/>
            <person name="Sugisawa Y."/>
            <person name="Mise K."/>
            <person name="Xu Z."/>
            <person name="Kuniyasu M."/>
            <person name="Ushijima N."/>
            <person name="Kawano K."/>
            <person name="Kobayashi E."/>
            <person name="Shiratori Y."/>
            <person name="Masuda Y."/>
            <person name="Senoo K."/>
        </authorList>
    </citation>
    <scope>NUCLEOTIDE SEQUENCE</scope>
    <source>
        <strain evidence="2">Red802</strain>
    </source>
</reference>
<evidence type="ECO:0000313" key="3">
    <source>
        <dbReference type="Proteomes" id="UP001165044"/>
    </source>
</evidence>
<dbReference type="PANTHER" id="PTHR43102">
    <property type="entry name" value="SLR1143 PROTEIN"/>
    <property type="match status" value="1"/>
</dbReference>
<evidence type="ECO:0000313" key="2">
    <source>
        <dbReference type="EMBL" id="GLH67867.1"/>
    </source>
</evidence>
<organism evidence="2 3">
    <name type="scientific">Geothrix edaphica</name>
    <dbReference type="NCBI Taxonomy" id="2927976"/>
    <lineage>
        <taxon>Bacteria</taxon>
        <taxon>Pseudomonadati</taxon>
        <taxon>Acidobacteriota</taxon>
        <taxon>Holophagae</taxon>
        <taxon>Holophagales</taxon>
        <taxon>Holophagaceae</taxon>
        <taxon>Geothrix</taxon>
    </lineage>
</organism>
<dbReference type="Proteomes" id="UP001165044">
    <property type="component" value="Unassembled WGS sequence"/>
</dbReference>
<evidence type="ECO:0000259" key="1">
    <source>
        <dbReference type="SMART" id="SM00065"/>
    </source>
</evidence>
<dbReference type="PANTHER" id="PTHR43102:SF2">
    <property type="entry name" value="GAF DOMAIN-CONTAINING PROTEIN"/>
    <property type="match status" value="1"/>
</dbReference>